<gene>
    <name evidence="3" type="ORF">LARI1_G007587</name>
</gene>
<proteinExistence type="predicted"/>
<dbReference type="EMBL" id="QGMF01000809">
    <property type="protein sequence ID" value="TVY13940.1"/>
    <property type="molecule type" value="Genomic_DNA"/>
</dbReference>
<evidence type="ECO:0000313" key="3">
    <source>
        <dbReference type="EMBL" id="TVY13940.1"/>
    </source>
</evidence>
<dbReference type="Pfam" id="PF20237">
    <property type="entry name" value="DUF6594"/>
    <property type="match status" value="1"/>
</dbReference>
<name>A0A8T9B1T5_9HELO</name>
<feature type="domain" description="DUF6594" evidence="2">
    <location>
        <begin position="32"/>
        <end position="281"/>
    </location>
</feature>
<accession>A0A8T9B1T5</accession>
<keyword evidence="1" id="KW-0812">Transmembrane</keyword>
<sequence length="288" mass="32684">MEGESQPLAPLQSTSKSLPFTKVWEQSTEDNNLTLYGFRRFKTSHLVNLRFLEAEIAELDHEIYQVGLKSTRRAVSGRDRLGLRLSRRDSNVPEETEFVTQEMVLKLRNLLKEYDDALASFNKIMSMQTFSLIDDERQSSKRTDLHPYEVYLTRLVRVDLGPRTTQDPFYRSIHKSLRALRYWITSSKKSTDEEKGSAMNKNMSYQNTILIADMLSRFLVALAAAAFMVLPLIMVSYQNMQRTRLITISICIIVFALLISATLKTSGVATVGATAAYAAVLSVFVSNS</sequence>
<evidence type="ECO:0000256" key="1">
    <source>
        <dbReference type="SAM" id="Phobius"/>
    </source>
</evidence>
<dbReference type="AlphaFoldDB" id="A0A8T9B1T5"/>
<dbReference type="OrthoDB" id="3546297at2759"/>
<dbReference type="InterPro" id="IPR046529">
    <property type="entry name" value="DUF6594"/>
</dbReference>
<dbReference type="PANTHER" id="PTHR34502:SF5">
    <property type="entry name" value="DUF6594 DOMAIN-CONTAINING PROTEIN"/>
    <property type="match status" value="1"/>
</dbReference>
<keyword evidence="1" id="KW-1133">Transmembrane helix</keyword>
<organism evidence="3 4">
    <name type="scientific">Lachnellula arida</name>
    <dbReference type="NCBI Taxonomy" id="1316785"/>
    <lineage>
        <taxon>Eukaryota</taxon>
        <taxon>Fungi</taxon>
        <taxon>Dikarya</taxon>
        <taxon>Ascomycota</taxon>
        <taxon>Pezizomycotina</taxon>
        <taxon>Leotiomycetes</taxon>
        <taxon>Helotiales</taxon>
        <taxon>Lachnaceae</taxon>
        <taxon>Lachnellula</taxon>
    </lineage>
</organism>
<keyword evidence="4" id="KW-1185">Reference proteome</keyword>
<evidence type="ECO:0000259" key="2">
    <source>
        <dbReference type="Pfam" id="PF20237"/>
    </source>
</evidence>
<dbReference type="Proteomes" id="UP000469559">
    <property type="component" value="Unassembled WGS sequence"/>
</dbReference>
<feature type="transmembrane region" description="Helical" evidence="1">
    <location>
        <begin position="269"/>
        <end position="286"/>
    </location>
</feature>
<reference evidence="3 4" key="1">
    <citation type="submission" date="2018-05" db="EMBL/GenBank/DDBJ databases">
        <title>Whole genome sequencing for identification of molecular markers to develop diagnostic detection tools for the regulated plant pathogen Lachnellula willkommii.</title>
        <authorList>
            <person name="Giroux E."/>
            <person name="Bilodeau G."/>
        </authorList>
    </citation>
    <scope>NUCLEOTIDE SEQUENCE [LARGE SCALE GENOMIC DNA]</scope>
    <source>
        <strain evidence="3 4">CBS 203.66</strain>
    </source>
</reference>
<evidence type="ECO:0000313" key="4">
    <source>
        <dbReference type="Proteomes" id="UP000469559"/>
    </source>
</evidence>
<comment type="caution">
    <text evidence="3">The sequence shown here is derived from an EMBL/GenBank/DDBJ whole genome shotgun (WGS) entry which is preliminary data.</text>
</comment>
<keyword evidence="1" id="KW-0472">Membrane</keyword>
<feature type="transmembrane region" description="Helical" evidence="1">
    <location>
        <begin position="245"/>
        <end position="263"/>
    </location>
</feature>
<feature type="transmembrane region" description="Helical" evidence="1">
    <location>
        <begin position="214"/>
        <end position="233"/>
    </location>
</feature>
<protein>
    <recommendedName>
        <fullName evidence="2">DUF6594 domain-containing protein</fullName>
    </recommendedName>
</protein>
<dbReference type="PANTHER" id="PTHR34502">
    <property type="entry name" value="DUF6594 DOMAIN-CONTAINING PROTEIN-RELATED"/>
    <property type="match status" value="1"/>
</dbReference>